<evidence type="ECO:0000313" key="3">
    <source>
        <dbReference type="Proteomes" id="UP001172743"/>
    </source>
</evidence>
<evidence type="ECO:0000256" key="1">
    <source>
        <dbReference type="SAM" id="MobiDB-lite"/>
    </source>
</evidence>
<keyword evidence="3" id="KW-1185">Reference proteome</keyword>
<name>A0ABT8GTN6_9BACL</name>
<comment type="caution">
    <text evidence="2">The sequence shown here is derived from an EMBL/GenBank/DDBJ whole genome shotgun (WGS) entry which is preliminary data.</text>
</comment>
<evidence type="ECO:0008006" key="4">
    <source>
        <dbReference type="Google" id="ProtNLM"/>
    </source>
</evidence>
<gene>
    <name evidence="2" type="ORF">QYB95_14455</name>
</gene>
<dbReference type="RefSeq" id="WP_301139060.1">
    <property type="nucleotide sequence ID" value="NZ_JAUHTQ010000012.1"/>
</dbReference>
<dbReference type="Proteomes" id="UP001172743">
    <property type="component" value="Unassembled WGS sequence"/>
</dbReference>
<organism evidence="2 3">
    <name type="scientific">Ureibacillus aquaedulcis</name>
    <dbReference type="NCBI Taxonomy" id="3058421"/>
    <lineage>
        <taxon>Bacteria</taxon>
        <taxon>Bacillati</taxon>
        <taxon>Bacillota</taxon>
        <taxon>Bacilli</taxon>
        <taxon>Bacillales</taxon>
        <taxon>Caryophanaceae</taxon>
        <taxon>Ureibacillus</taxon>
    </lineage>
</organism>
<evidence type="ECO:0000313" key="2">
    <source>
        <dbReference type="EMBL" id="MDN4494752.1"/>
    </source>
</evidence>
<protein>
    <recommendedName>
        <fullName evidence="4">YppG-like protein</fullName>
    </recommendedName>
</protein>
<accession>A0ABT8GTN6</accession>
<feature type="region of interest" description="Disordered" evidence="1">
    <location>
        <begin position="1"/>
        <end position="90"/>
    </location>
</feature>
<proteinExistence type="predicted"/>
<reference evidence="2" key="1">
    <citation type="submission" date="2023-07" db="EMBL/GenBank/DDBJ databases">
        <title>Ureibacillus sp. isolated from freshwater well.</title>
        <authorList>
            <person name="Kirdat K."/>
            <person name="Bhatt A."/>
            <person name="Teware R."/>
            <person name="Bhavsar Y."/>
            <person name="Yadav A."/>
        </authorList>
    </citation>
    <scope>NUCLEOTIDE SEQUENCE</scope>
    <source>
        <strain evidence="2">BA0131</strain>
    </source>
</reference>
<feature type="compositionally biased region" description="Low complexity" evidence="1">
    <location>
        <begin position="47"/>
        <end position="60"/>
    </location>
</feature>
<feature type="compositionally biased region" description="Low complexity" evidence="1">
    <location>
        <begin position="67"/>
        <end position="81"/>
    </location>
</feature>
<dbReference type="EMBL" id="JAUHTQ010000012">
    <property type="protein sequence ID" value="MDN4494752.1"/>
    <property type="molecule type" value="Genomic_DNA"/>
</dbReference>
<sequence>MSYYPPEQRRRAFPQNPRRGQVPPPYRPNFGPHSEINRPENPYLYNQQHQQGHQQHQQGYPQPPQGYPQQHQGYQQQPQQGPRRRLPDMNRMMDHAGKVSEGINIVRQIGALFNLYR</sequence>